<dbReference type="EMBL" id="JAMTCC010000052">
    <property type="protein sequence ID" value="MCT7947754.1"/>
    <property type="molecule type" value="Genomic_DNA"/>
</dbReference>
<dbReference type="Proteomes" id="UP001155604">
    <property type="component" value="Unassembled WGS sequence"/>
</dbReference>
<dbReference type="AlphaFoldDB" id="A0A9X2WXX7"/>
<evidence type="ECO:0000313" key="2">
    <source>
        <dbReference type="Proteomes" id="UP001155604"/>
    </source>
</evidence>
<keyword evidence="2" id="KW-1185">Reference proteome</keyword>
<comment type="caution">
    <text evidence="1">The sequence shown here is derived from an EMBL/GenBank/DDBJ whole genome shotgun (WGS) entry which is preliminary data.</text>
</comment>
<gene>
    <name evidence="1" type="ORF">NE536_20580</name>
</gene>
<sequence length="78" mass="9312">ADQESEILSPFKEFNWYRMLNINDADMPEDELIELLQNVYKISYLWLIEQLSLSKKQIGFIEIRLYHNGSLDYQLLGN</sequence>
<proteinExistence type="predicted"/>
<evidence type="ECO:0000313" key="1">
    <source>
        <dbReference type="EMBL" id="MCT7947754.1"/>
    </source>
</evidence>
<accession>A0A9X2WXX7</accession>
<name>A0A9X2WXX7_9GAMM</name>
<feature type="non-terminal residue" evidence="1">
    <location>
        <position position="1"/>
    </location>
</feature>
<reference evidence="1" key="1">
    <citation type="journal article" date="2023" name="Int. J. Syst. Evol. Microbiol.">
        <title>&lt;i&gt;Shewanella septentrionalis&lt;/i&gt; sp. nov. and &lt;i&gt;Shewanella holmiensis&lt;/i&gt; sp. nov., isolated from Baltic Sea water and sediments.</title>
        <authorList>
            <person name="Martin-Rodriguez A.J."/>
            <person name="Thorell K."/>
            <person name="Joffre E."/>
            <person name="Jensie-Markopoulos S."/>
            <person name="Moore E.R.B."/>
            <person name="Sjoling A."/>
        </authorList>
    </citation>
    <scope>NUCLEOTIDE SEQUENCE</scope>
    <source>
        <strain evidence="1">SP1W3</strain>
    </source>
</reference>
<protein>
    <submittedName>
        <fullName evidence="1">Uncharacterized protein</fullName>
    </submittedName>
</protein>
<organism evidence="1 2">
    <name type="scientific">Shewanella septentrionalis</name>
    <dbReference type="NCBI Taxonomy" id="2952223"/>
    <lineage>
        <taxon>Bacteria</taxon>
        <taxon>Pseudomonadati</taxon>
        <taxon>Pseudomonadota</taxon>
        <taxon>Gammaproteobacteria</taxon>
        <taxon>Alteromonadales</taxon>
        <taxon>Shewanellaceae</taxon>
        <taxon>Shewanella</taxon>
    </lineage>
</organism>